<proteinExistence type="predicted"/>
<feature type="transmembrane region" description="Helical" evidence="1">
    <location>
        <begin position="79"/>
        <end position="104"/>
    </location>
</feature>
<accession>A0ABQ1PVE9</accession>
<protein>
    <submittedName>
        <fullName evidence="2">Uncharacterized protein</fullName>
    </submittedName>
</protein>
<name>A0ABQ1PVE9_9ENTE</name>
<keyword evidence="1" id="KW-1133">Transmembrane helix</keyword>
<dbReference type="EMBL" id="BMKI01000018">
    <property type="protein sequence ID" value="GGD04622.1"/>
    <property type="molecule type" value="Genomic_DNA"/>
</dbReference>
<evidence type="ECO:0000313" key="2">
    <source>
        <dbReference type="EMBL" id="GGD04622.1"/>
    </source>
</evidence>
<gene>
    <name evidence="2" type="ORF">GCM10011573_37660</name>
</gene>
<reference evidence="3" key="1">
    <citation type="journal article" date="2019" name="Int. J. Syst. Evol. Microbiol.">
        <title>The Global Catalogue of Microorganisms (GCM) 10K type strain sequencing project: providing services to taxonomists for standard genome sequencing and annotation.</title>
        <authorList>
            <consortium name="The Broad Institute Genomics Platform"/>
            <consortium name="The Broad Institute Genome Sequencing Center for Infectious Disease"/>
            <person name="Wu L."/>
            <person name="Ma J."/>
        </authorList>
    </citation>
    <scope>NUCLEOTIDE SEQUENCE [LARGE SCALE GENOMIC DNA]</scope>
    <source>
        <strain evidence="3">CGMCC 1.15942</strain>
    </source>
</reference>
<keyword evidence="1" id="KW-0472">Membrane</keyword>
<feature type="transmembrane region" description="Helical" evidence="1">
    <location>
        <begin position="168"/>
        <end position="188"/>
    </location>
</feature>
<feature type="transmembrane region" description="Helical" evidence="1">
    <location>
        <begin position="136"/>
        <end position="156"/>
    </location>
</feature>
<comment type="caution">
    <text evidence="2">The sequence shown here is derived from an EMBL/GenBank/DDBJ whole genome shotgun (WGS) entry which is preliminary data.</text>
</comment>
<evidence type="ECO:0000313" key="3">
    <source>
        <dbReference type="Proteomes" id="UP000630615"/>
    </source>
</evidence>
<keyword evidence="1" id="KW-0812">Transmembrane</keyword>
<keyword evidence="3" id="KW-1185">Reference proteome</keyword>
<feature type="transmembrane region" description="Helical" evidence="1">
    <location>
        <begin position="12"/>
        <end position="34"/>
    </location>
</feature>
<feature type="transmembrane region" description="Helical" evidence="1">
    <location>
        <begin position="111"/>
        <end position="130"/>
    </location>
</feature>
<feature type="transmembrane region" description="Helical" evidence="1">
    <location>
        <begin position="41"/>
        <end position="59"/>
    </location>
</feature>
<sequence>MFSHVRVGMNFLFTGIYNNTFSILLLLILLAILLLKMNKQLYIMIGLLIGLLSLMYLLPNFSGTFIQIYTLEVRRFFTLHGFSLAIKNYLIFSIFFGILGILVYRASSYKLFSLLCMLAAVLSLVMLWFSPTLFASGNRVFACANILFIIIGFDLFSKVIEKIKVPRNVALALFSIYPIINLGLPLFIGTPK</sequence>
<dbReference type="RefSeq" id="WP_088271912.1">
    <property type="nucleotide sequence ID" value="NZ_BMKI01000018.1"/>
</dbReference>
<organism evidence="2 3">
    <name type="scientific">Enterococcus wangshanyuanii</name>
    <dbReference type="NCBI Taxonomy" id="2005703"/>
    <lineage>
        <taxon>Bacteria</taxon>
        <taxon>Bacillati</taxon>
        <taxon>Bacillota</taxon>
        <taxon>Bacilli</taxon>
        <taxon>Lactobacillales</taxon>
        <taxon>Enterococcaceae</taxon>
        <taxon>Enterococcus</taxon>
    </lineage>
</organism>
<dbReference type="Proteomes" id="UP000630615">
    <property type="component" value="Unassembled WGS sequence"/>
</dbReference>
<evidence type="ECO:0000256" key="1">
    <source>
        <dbReference type="SAM" id="Phobius"/>
    </source>
</evidence>